<evidence type="ECO:0000313" key="16">
    <source>
        <dbReference type="Proteomes" id="UP000559256"/>
    </source>
</evidence>
<evidence type="ECO:0000256" key="2">
    <source>
        <dbReference type="ARBA" id="ARBA00004922"/>
    </source>
</evidence>
<dbReference type="Proteomes" id="UP000559256">
    <property type="component" value="Unassembled WGS sequence"/>
</dbReference>
<reference evidence="15 16" key="1">
    <citation type="journal article" date="2020" name="ISME J.">
        <title>Uncovering the hidden diversity of litter-decomposition mechanisms in mushroom-forming fungi.</title>
        <authorList>
            <person name="Floudas D."/>
            <person name="Bentzer J."/>
            <person name="Ahren D."/>
            <person name="Johansson T."/>
            <person name="Persson P."/>
            <person name="Tunlid A."/>
        </authorList>
    </citation>
    <scope>NUCLEOTIDE SEQUENCE [LARGE SCALE GENOMIC DNA]</scope>
    <source>
        <strain evidence="15 16">CBS 291.85</strain>
    </source>
</reference>
<evidence type="ECO:0000256" key="14">
    <source>
        <dbReference type="RuleBase" id="RU361193"/>
    </source>
</evidence>
<feature type="active site" evidence="11">
    <location>
        <position position="435"/>
    </location>
</feature>
<evidence type="ECO:0000256" key="12">
    <source>
        <dbReference type="PIRSR" id="PIRSR601382-2"/>
    </source>
</evidence>
<proteinExistence type="inferred from homology"/>
<dbReference type="EMBL" id="JAACJM010000007">
    <property type="protein sequence ID" value="KAF5371668.1"/>
    <property type="molecule type" value="Genomic_DNA"/>
</dbReference>
<dbReference type="GO" id="GO:0005783">
    <property type="term" value="C:endoplasmic reticulum"/>
    <property type="evidence" value="ECO:0007669"/>
    <property type="project" value="TreeGrafter"/>
</dbReference>
<feature type="active site" description="Proton donor" evidence="11">
    <location>
        <position position="106"/>
    </location>
</feature>
<dbReference type="InterPro" id="IPR036026">
    <property type="entry name" value="Seven-hairpin_glycosidases"/>
</dbReference>
<sequence length="1189" mass="132625">MSILGANIQKSGLALPSSATANRDRAKTIFTTSYEAYKKHAWGHDELMPVSQNYSDNRNGWGATIVDAMSTMWVMGLDDYLDEAIKFSSQIDFSQSKTNDTVSVFESTIRYVGGLLSTYELTGKQHHALVQKAQQLADKLSKAWIDSDIPYGHMNFTDNTPDPNPDYENVYILCFACMSRADQYFQSNIAEAGTLSLEWYLLTKYTGDYKYRQLTENSVKRVGNNVCLLKESAQSPVSLSEDMSSVPFSIVTWGGGSDSYFEYLIKYARLTNTDDTFYGDTWRTAVDSSIKTLRSVSKTQTIPATGQRKDLGPSSNFNTQVSDVGSHVYLADYDSQRRIRHVGSHLECFHGGNWIMGGRLSDNETIFQHALDLVDACWNTYAGTATGIGPEVFAWKSTGYNGSFTGSNDPSDAQLAFYNEHGFYITSAYYVMRPEVLESNFYAYRATGDPKYLDRAAQALTSFEQYLKTSDSYAMLVNVNDNSSNPENFYDSMESFWFAETLKYLYLTFDDPEHVSLDKYVFNTEAHPFEAPTALSTYGSRTINLGAATQKSQSFTPTKNDADLPAVSPIPALDLSVPIIVNDLVNDVLGGTRDFDFCMIFSIVAELSYAFPLSFPDLAIVVVYRMVRLRLTTALLLALSSSTSTVLGGNIQKSGLSLPSDAKANRDRVKDMFITSYEAYRRYAWGHDELMPMMQNYSDSRNGWGATIIDAMSTMWVMDLDTSRATSTKPFNSLPTSISVNPRLMTAVFESTIRYLGGLLSVYELTGRRHQALVEKSQQLADKLAKAWIESDIPHGHMNFTTDTPDPDPDYDISNIAEAGSRSKKSIAHVGMVSPKQIYGQLEVLAAGPERRKASLPALGIDPYTGVPVGGYVTWGGGSDSYFEYLIKFARLANTDDAWYGDSWRTAVDSSIKHLRSVSDVGNHVYLGSYDHERRLRHVSSHLACFHGGNWIMGGRLSDNETIVQHGLDLTEACWNTYASSVTGIGPEVFAWRSGGVNGSFIGKAKPSHVQLEFYQKHGFYTLFSDYGMRPEVLESNFYAWRATGDRKYIDRAAQTLASFEKYLKFNGSYAMLVNMNDDSGATDNFIDSTESFWFAETLKYLYLTFDDPEHVSLDKYVFNTEAHPFEAPAPLASYGSGTIDLALAEQQSESFMPIMEEDLLPRPITIVVQDIWGSVLGLLSPRFSQKDA</sequence>
<dbReference type="GO" id="GO:0005975">
    <property type="term" value="P:carbohydrate metabolic process"/>
    <property type="evidence" value="ECO:0007669"/>
    <property type="project" value="InterPro"/>
</dbReference>
<comment type="cofactor">
    <cofactor evidence="1 12">
        <name>Ca(2+)</name>
        <dbReference type="ChEBI" id="CHEBI:29108"/>
    </cofactor>
</comment>
<dbReference type="PANTHER" id="PTHR11742">
    <property type="entry name" value="MANNOSYL-OLIGOSACCHARIDE ALPHA-1,2-MANNOSIDASE-RELATED"/>
    <property type="match status" value="1"/>
</dbReference>
<feature type="disulfide bond" evidence="13">
    <location>
        <begin position="348"/>
        <end position="377"/>
    </location>
</feature>
<feature type="active site" evidence="11">
    <location>
        <position position="258"/>
    </location>
</feature>
<evidence type="ECO:0000256" key="9">
    <source>
        <dbReference type="ARBA" id="ARBA00047669"/>
    </source>
</evidence>
<comment type="similarity">
    <text evidence="3 14">Belongs to the glycosyl hydrolase 47 family.</text>
</comment>
<evidence type="ECO:0000313" key="15">
    <source>
        <dbReference type="EMBL" id="KAF5371668.1"/>
    </source>
</evidence>
<comment type="pathway">
    <text evidence="2">Protein modification; protein glycosylation.</text>
</comment>
<comment type="catalytic activity">
    <reaction evidence="10">
        <text>N(4)-(alpha-D-Man-(1-&gt;2)-alpha-D-Man-(1-&gt;2)-alpha-D-Man-(1-&gt;3)-[alpha-D-Man-(1-&gt;2)-alpha-D-Man-(1-&gt;3)-[alpha-D-Man-(1-&gt;2)-alpha-D-Man-(1-&gt;6)]-alpha-D-Man-(1-&gt;6)]-beta-D-Man-(1-&gt;4)-beta-D-GlcNAc-(1-&gt;4)-beta-D-GlcNAc)-L-asparaginyl-[protein] (N-glucan mannose isomer 9A1,2,3B1,2,3) + 4 H2O = N(4)-(alpha-D-Man-(1-&gt;3)-[alpha-D-Man-(1-&gt;3)-[alpha-D-Man-(1-&gt;6)]-alpha-D-Man-(1-&gt;6)]-beta-D-Man-(1-&gt;4)-beta-D-GlcNAc-(1-&gt;4)-beta-D-GlcNAc)-L-asparaginyl-[protein] (N-glucan mannose isomer 5A1,2) + 4 beta-D-mannose</text>
        <dbReference type="Rhea" id="RHEA:56008"/>
        <dbReference type="Rhea" id="RHEA-COMP:14356"/>
        <dbReference type="Rhea" id="RHEA-COMP:14367"/>
        <dbReference type="ChEBI" id="CHEBI:15377"/>
        <dbReference type="ChEBI" id="CHEBI:28563"/>
        <dbReference type="ChEBI" id="CHEBI:59087"/>
        <dbReference type="ChEBI" id="CHEBI:139493"/>
        <dbReference type="EC" id="3.2.1.113"/>
    </reaction>
</comment>
<keyword evidence="7" id="KW-0325">Glycoprotein</keyword>
<evidence type="ECO:0000256" key="5">
    <source>
        <dbReference type="ARBA" id="ARBA00022801"/>
    </source>
</evidence>
<dbReference type="PANTHER" id="PTHR11742:SF101">
    <property type="entry name" value="MANNOSYL-OLIGOSACCHARIDE ALPHA-1,2-MANNOSIDASE 1B"/>
    <property type="match status" value="1"/>
</dbReference>
<evidence type="ECO:0000256" key="3">
    <source>
        <dbReference type="ARBA" id="ARBA00007658"/>
    </source>
</evidence>
<dbReference type="GO" id="GO:0016020">
    <property type="term" value="C:membrane"/>
    <property type="evidence" value="ECO:0007669"/>
    <property type="project" value="InterPro"/>
</dbReference>
<dbReference type="OrthoDB" id="8118055at2759"/>
<protein>
    <recommendedName>
        <fullName evidence="14">alpha-1,2-Mannosidase</fullName>
        <ecNumber evidence="14">3.2.1.-</ecNumber>
    </recommendedName>
</protein>
<dbReference type="InterPro" id="IPR012341">
    <property type="entry name" value="6hp_glycosidase-like_sf"/>
</dbReference>
<name>A0A8H5GV50_9AGAR</name>
<evidence type="ECO:0000256" key="4">
    <source>
        <dbReference type="ARBA" id="ARBA00022729"/>
    </source>
</evidence>
<keyword evidence="12" id="KW-0479">Metal-binding</keyword>
<feature type="binding site" evidence="12">
    <location>
        <position position="524"/>
    </location>
    <ligand>
        <name>Ca(2+)</name>
        <dbReference type="ChEBI" id="CHEBI:29108"/>
    </ligand>
</feature>
<gene>
    <name evidence="15" type="ORF">D9758_003530</name>
</gene>
<dbReference type="GO" id="GO:0036503">
    <property type="term" value="P:ERAD pathway"/>
    <property type="evidence" value="ECO:0007669"/>
    <property type="project" value="UniProtKB-ARBA"/>
</dbReference>
<evidence type="ECO:0000256" key="13">
    <source>
        <dbReference type="PIRSR" id="PIRSR601382-3"/>
    </source>
</evidence>
<evidence type="ECO:0000256" key="6">
    <source>
        <dbReference type="ARBA" id="ARBA00023157"/>
    </source>
</evidence>
<keyword evidence="4" id="KW-0732">Signal</keyword>
<dbReference type="InterPro" id="IPR050749">
    <property type="entry name" value="Glycosyl_Hydrolase_47"/>
</dbReference>
<keyword evidence="6 13" id="KW-1015">Disulfide bond</keyword>
<organism evidence="15 16">
    <name type="scientific">Tetrapyrgos nigripes</name>
    <dbReference type="NCBI Taxonomy" id="182062"/>
    <lineage>
        <taxon>Eukaryota</taxon>
        <taxon>Fungi</taxon>
        <taxon>Dikarya</taxon>
        <taxon>Basidiomycota</taxon>
        <taxon>Agaricomycotina</taxon>
        <taxon>Agaricomycetes</taxon>
        <taxon>Agaricomycetidae</taxon>
        <taxon>Agaricales</taxon>
        <taxon>Marasmiineae</taxon>
        <taxon>Marasmiaceae</taxon>
        <taxon>Tetrapyrgos</taxon>
    </lineage>
</organism>
<keyword evidence="8 14" id="KW-0326">Glycosidase</keyword>
<keyword evidence="12" id="KW-0106">Calcium</keyword>
<keyword evidence="16" id="KW-1185">Reference proteome</keyword>
<dbReference type="Pfam" id="PF01532">
    <property type="entry name" value="Glyco_hydro_47"/>
    <property type="match status" value="2"/>
</dbReference>
<feature type="active site" description="Proton donor" evidence="11">
    <location>
        <position position="391"/>
    </location>
</feature>
<comment type="caution">
    <text evidence="15">The sequence shown here is derived from an EMBL/GenBank/DDBJ whole genome shotgun (WGS) entry which is preliminary data.</text>
</comment>
<dbReference type="SUPFAM" id="SSF48225">
    <property type="entry name" value="Seven-hairpin glycosidases"/>
    <property type="match status" value="2"/>
</dbReference>
<evidence type="ECO:0000256" key="1">
    <source>
        <dbReference type="ARBA" id="ARBA00001913"/>
    </source>
</evidence>
<evidence type="ECO:0000256" key="11">
    <source>
        <dbReference type="PIRSR" id="PIRSR601382-1"/>
    </source>
</evidence>
<dbReference type="Gene3D" id="1.50.10.10">
    <property type="match status" value="2"/>
</dbReference>
<evidence type="ECO:0000256" key="10">
    <source>
        <dbReference type="ARBA" id="ARBA00048605"/>
    </source>
</evidence>
<evidence type="ECO:0000256" key="8">
    <source>
        <dbReference type="ARBA" id="ARBA00023295"/>
    </source>
</evidence>
<accession>A0A8H5GV50</accession>
<evidence type="ECO:0000256" key="7">
    <source>
        <dbReference type="ARBA" id="ARBA00023180"/>
    </source>
</evidence>
<keyword evidence="5 14" id="KW-0378">Hydrolase</keyword>
<dbReference type="InterPro" id="IPR001382">
    <property type="entry name" value="Glyco_hydro_47"/>
</dbReference>
<dbReference type="EC" id="3.2.1.-" evidence="14"/>
<dbReference type="GO" id="GO:0004571">
    <property type="term" value="F:mannosyl-oligosaccharide 1,2-alpha-mannosidase activity"/>
    <property type="evidence" value="ECO:0007669"/>
    <property type="project" value="UniProtKB-EC"/>
</dbReference>
<dbReference type="GO" id="GO:0005509">
    <property type="term" value="F:calcium ion binding"/>
    <property type="evidence" value="ECO:0007669"/>
    <property type="project" value="InterPro"/>
</dbReference>
<dbReference type="AlphaFoldDB" id="A0A8H5GV50"/>
<comment type="catalytic activity">
    <reaction evidence="9">
        <text>N(4)-(alpha-D-Man-(1-&gt;2)-alpha-D-Man-(1-&gt;2)-alpha-D-Man-(1-&gt;3)-[alpha-D-Man-(1-&gt;3)-[alpha-D-Man-(1-&gt;2)-alpha-D-Man-(1-&gt;6)]-alpha-D-Man-(1-&gt;6)]-beta-D-Man-(1-&gt;4)-beta-D-GlcNAc-(1-&gt;4)-beta-D-GlcNAc)-L-asparaginyl-[protein] (N-glucan mannose isomer 8A1,2,3B1,3) + 3 H2O = N(4)-(alpha-D-Man-(1-&gt;3)-[alpha-D-Man-(1-&gt;3)-[alpha-D-Man-(1-&gt;6)]-alpha-D-Man-(1-&gt;6)]-beta-D-Man-(1-&gt;4)-beta-D-GlcNAc-(1-&gt;4)-beta-D-GlcNAc)-L-asparaginyl-[protein] (N-glucan mannose isomer 5A1,2) + 3 beta-D-mannose</text>
        <dbReference type="Rhea" id="RHEA:56028"/>
        <dbReference type="Rhea" id="RHEA-COMP:14358"/>
        <dbReference type="Rhea" id="RHEA-COMP:14367"/>
        <dbReference type="ChEBI" id="CHEBI:15377"/>
        <dbReference type="ChEBI" id="CHEBI:28563"/>
        <dbReference type="ChEBI" id="CHEBI:59087"/>
        <dbReference type="ChEBI" id="CHEBI:60628"/>
        <dbReference type="EC" id="3.2.1.113"/>
    </reaction>
</comment>
<dbReference type="PRINTS" id="PR00747">
    <property type="entry name" value="GLYHDRLASE47"/>
</dbReference>